<proteinExistence type="predicted"/>
<evidence type="ECO:0000256" key="10">
    <source>
        <dbReference type="ARBA" id="ARBA00023136"/>
    </source>
</evidence>
<evidence type="ECO:0000256" key="11">
    <source>
        <dbReference type="SAM" id="Phobius"/>
    </source>
</evidence>
<dbReference type="SMART" id="SM00387">
    <property type="entry name" value="HATPase_c"/>
    <property type="match status" value="1"/>
</dbReference>
<comment type="subcellular location">
    <subcellularLocation>
        <location evidence="2">Cell membrane</location>
        <topology evidence="2">Multi-pass membrane protein</topology>
    </subcellularLocation>
</comment>
<dbReference type="InterPro" id="IPR005467">
    <property type="entry name" value="His_kinase_dom"/>
</dbReference>
<dbReference type="InterPro" id="IPR003594">
    <property type="entry name" value="HATPase_dom"/>
</dbReference>
<dbReference type="Proteomes" id="UP001501047">
    <property type="component" value="Unassembled WGS sequence"/>
</dbReference>
<evidence type="ECO:0000256" key="6">
    <source>
        <dbReference type="ARBA" id="ARBA00022692"/>
    </source>
</evidence>
<dbReference type="PANTHER" id="PTHR45453:SF2">
    <property type="entry name" value="HISTIDINE KINASE"/>
    <property type="match status" value="1"/>
</dbReference>
<accession>A0ABN1KR58</accession>
<evidence type="ECO:0000256" key="8">
    <source>
        <dbReference type="ARBA" id="ARBA00022989"/>
    </source>
</evidence>
<dbReference type="SUPFAM" id="SSF55874">
    <property type="entry name" value="ATPase domain of HSP90 chaperone/DNA topoisomerase II/histidine kinase"/>
    <property type="match status" value="1"/>
</dbReference>
<dbReference type="EMBL" id="BAAACI010000006">
    <property type="protein sequence ID" value="GAA0773974.1"/>
    <property type="molecule type" value="Genomic_DNA"/>
</dbReference>
<dbReference type="InterPro" id="IPR050351">
    <property type="entry name" value="BphY/WalK/GraS-like"/>
</dbReference>
<evidence type="ECO:0000259" key="12">
    <source>
        <dbReference type="PROSITE" id="PS50109"/>
    </source>
</evidence>
<sequence length="337" mass="39007">MRLKDYLKSRIGFLTINGVLFMIFVAILIFLDVGSGLIFLAFMLWFAPLSTYITLEVIKHKKFLDNITGTIDSLDKKYLLPEVMEKPDFLEGEIVYQVLKECNKNMHENVKKYECTQKEYREYIEMWVHEVKTPIASARLIIDNNESTVTNKISHELKKVEDFIEQVLYYSKSNDVSKDYIIKEFNLEEAVMEILRKNSRDFINKKISLEVGDIKGKIFSDIKWVEFILNQVLGNAIKYSKESKGIIKVYSASTENKVTLIIEDNGFGISERDILRVFEKGFTGDNGRKFGKSTGMGLYLCKKLCNRLGLGINIESKLEYGTKVYINFPLGRFTNFK</sequence>
<evidence type="ECO:0000256" key="5">
    <source>
        <dbReference type="ARBA" id="ARBA00022679"/>
    </source>
</evidence>
<dbReference type="RefSeq" id="WP_343826550.1">
    <property type="nucleotide sequence ID" value="NZ_BAAACI010000006.1"/>
</dbReference>
<dbReference type="PROSITE" id="PS50109">
    <property type="entry name" value="HIS_KIN"/>
    <property type="match status" value="1"/>
</dbReference>
<protein>
    <recommendedName>
        <fullName evidence="3">histidine kinase</fullName>
        <ecNumber evidence="3">2.7.13.3</ecNumber>
    </recommendedName>
</protein>
<dbReference type="GO" id="GO:0016301">
    <property type="term" value="F:kinase activity"/>
    <property type="evidence" value="ECO:0007669"/>
    <property type="project" value="UniProtKB-KW"/>
</dbReference>
<reference evidence="13 14" key="1">
    <citation type="journal article" date="2019" name="Int. J. Syst. Evol. Microbiol.">
        <title>The Global Catalogue of Microorganisms (GCM) 10K type strain sequencing project: providing services to taxonomists for standard genome sequencing and annotation.</title>
        <authorList>
            <consortium name="The Broad Institute Genomics Platform"/>
            <consortium name="The Broad Institute Genome Sequencing Center for Infectious Disease"/>
            <person name="Wu L."/>
            <person name="Ma J."/>
        </authorList>
    </citation>
    <scope>NUCLEOTIDE SEQUENCE [LARGE SCALE GENOMIC DNA]</scope>
    <source>
        <strain evidence="13 14">JCM 1417</strain>
    </source>
</reference>
<keyword evidence="4" id="KW-1003">Cell membrane</keyword>
<dbReference type="EC" id="2.7.13.3" evidence="3"/>
<name>A0ABN1KR58_CLOSU</name>
<comment type="caution">
    <text evidence="13">The sequence shown here is derived from an EMBL/GenBank/DDBJ whole genome shotgun (WGS) entry which is preliminary data.</text>
</comment>
<keyword evidence="7 13" id="KW-0418">Kinase</keyword>
<dbReference type="PANTHER" id="PTHR45453">
    <property type="entry name" value="PHOSPHATE REGULON SENSOR PROTEIN PHOR"/>
    <property type="match status" value="1"/>
</dbReference>
<evidence type="ECO:0000256" key="1">
    <source>
        <dbReference type="ARBA" id="ARBA00000085"/>
    </source>
</evidence>
<gene>
    <name evidence="13" type="ORF">GCM10008908_23010</name>
</gene>
<feature type="transmembrane region" description="Helical" evidence="11">
    <location>
        <begin position="37"/>
        <end position="55"/>
    </location>
</feature>
<evidence type="ECO:0000313" key="13">
    <source>
        <dbReference type="EMBL" id="GAA0773974.1"/>
    </source>
</evidence>
<keyword evidence="14" id="KW-1185">Reference proteome</keyword>
<organism evidence="13 14">
    <name type="scientific">Clostridium subterminale</name>
    <dbReference type="NCBI Taxonomy" id="1550"/>
    <lineage>
        <taxon>Bacteria</taxon>
        <taxon>Bacillati</taxon>
        <taxon>Bacillota</taxon>
        <taxon>Clostridia</taxon>
        <taxon>Eubacteriales</taxon>
        <taxon>Clostridiaceae</taxon>
        <taxon>Clostridium</taxon>
    </lineage>
</organism>
<dbReference type="Pfam" id="PF02518">
    <property type="entry name" value="HATPase_c"/>
    <property type="match status" value="1"/>
</dbReference>
<dbReference type="PRINTS" id="PR00344">
    <property type="entry name" value="BCTRLSENSOR"/>
</dbReference>
<evidence type="ECO:0000256" key="9">
    <source>
        <dbReference type="ARBA" id="ARBA00023012"/>
    </source>
</evidence>
<feature type="transmembrane region" description="Helical" evidence="11">
    <location>
        <begin position="12"/>
        <end position="31"/>
    </location>
</feature>
<dbReference type="InterPro" id="IPR036890">
    <property type="entry name" value="HATPase_C_sf"/>
</dbReference>
<feature type="domain" description="Histidine kinase" evidence="12">
    <location>
        <begin position="126"/>
        <end position="332"/>
    </location>
</feature>
<keyword evidence="8 11" id="KW-1133">Transmembrane helix</keyword>
<dbReference type="Gene3D" id="3.30.565.10">
    <property type="entry name" value="Histidine kinase-like ATPase, C-terminal domain"/>
    <property type="match status" value="1"/>
</dbReference>
<keyword evidence="9" id="KW-0902">Two-component regulatory system</keyword>
<evidence type="ECO:0000313" key="14">
    <source>
        <dbReference type="Proteomes" id="UP001501047"/>
    </source>
</evidence>
<evidence type="ECO:0000256" key="2">
    <source>
        <dbReference type="ARBA" id="ARBA00004651"/>
    </source>
</evidence>
<keyword evidence="10 11" id="KW-0472">Membrane</keyword>
<dbReference type="InterPro" id="IPR004358">
    <property type="entry name" value="Sig_transdc_His_kin-like_C"/>
</dbReference>
<evidence type="ECO:0000256" key="3">
    <source>
        <dbReference type="ARBA" id="ARBA00012438"/>
    </source>
</evidence>
<evidence type="ECO:0000256" key="4">
    <source>
        <dbReference type="ARBA" id="ARBA00022475"/>
    </source>
</evidence>
<evidence type="ECO:0000256" key="7">
    <source>
        <dbReference type="ARBA" id="ARBA00022777"/>
    </source>
</evidence>
<keyword evidence="6 11" id="KW-0812">Transmembrane</keyword>
<keyword evidence="5" id="KW-0808">Transferase</keyword>
<comment type="catalytic activity">
    <reaction evidence="1">
        <text>ATP + protein L-histidine = ADP + protein N-phospho-L-histidine.</text>
        <dbReference type="EC" id="2.7.13.3"/>
    </reaction>
</comment>